<feature type="binding site" evidence="9">
    <location>
        <position position="108"/>
    </location>
    <ligand>
        <name>Zn(2+)</name>
        <dbReference type="ChEBI" id="CHEBI:29105"/>
        <label>1</label>
    </ligand>
</feature>
<dbReference type="GO" id="GO:0006284">
    <property type="term" value="P:base-excision repair"/>
    <property type="evidence" value="ECO:0007669"/>
    <property type="project" value="TreeGrafter"/>
</dbReference>
<dbReference type="GO" id="GO:0008081">
    <property type="term" value="F:phosphoric diester hydrolase activity"/>
    <property type="evidence" value="ECO:0007669"/>
    <property type="project" value="TreeGrafter"/>
</dbReference>
<keyword evidence="12" id="KW-1185">Reference proteome</keyword>
<dbReference type="CDD" id="cd00019">
    <property type="entry name" value="AP2Ec"/>
    <property type="match status" value="1"/>
</dbReference>
<keyword evidence="5 9" id="KW-0227">DNA damage</keyword>
<evidence type="ECO:0000256" key="1">
    <source>
        <dbReference type="ARBA" id="ARBA00005340"/>
    </source>
</evidence>
<accession>I0IQ62</accession>
<feature type="binding site" evidence="9">
    <location>
        <position position="182"/>
    </location>
    <ligand>
        <name>Zn(2+)</name>
        <dbReference type="ChEBI" id="CHEBI:29105"/>
        <label>3</label>
    </ligand>
</feature>
<feature type="binding site" evidence="9">
    <location>
        <position position="145"/>
    </location>
    <ligand>
        <name>Zn(2+)</name>
        <dbReference type="ChEBI" id="CHEBI:29105"/>
        <label>1</label>
    </ligand>
</feature>
<reference evidence="12" key="2">
    <citation type="submission" date="2012-03" db="EMBL/GenBank/DDBJ databases">
        <title>The complete genome sequence of the pioneer microbe on fresh volcanic deposit, Leptospirillum ferrooxidans strain C2-3.</title>
        <authorList>
            <person name="Fujimura R."/>
            <person name="Sato Y."/>
            <person name="Nishizawa T."/>
            <person name="Nanba K."/>
            <person name="Oshima K."/>
            <person name="Hattori M."/>
            <person name="Kamijo T."/>
            <person name="Ohta H."/>
        </authorList>
    </citation>
    <scope>NUCLEOTIDE SEQUENCE [LARGE SCALE GENOMIC DNA]</scope>
    <source>
        <strain evidence="12">C2-3</strain>
    </source>
</reference>
<dbReference type="HOGENOM" id="CLU_025885_0_1_0"/>
<evidence type="ECO:0000313" key="11">
    <source>
        <dbReference type="EMBL" id="BAM07411.1"/>
    </source>
</evidence>
<dbReference type="InterPro" id="IPR013022">
    <property type="entry name" value="Xyl_isomerase-like_TIM-brl"/>
</dbReference>
<evidence type="ECO:0000256" key="3">
    <source>
        <dbReference type="ARBA" id="ARBA00022723"/>
    </source>
</evidence>
<dbReference type="PROSITE" id="PS00731">
    <property type="entry name" value="AP_NUCLEASE_F2_3"/>
    <property type="match status" value="1"/>
</dbReference>
<dbReference type="PROSITE" id="PS00729">
    <property type="entry name" value="AP_NUCLEASE_F2_1"/>
    <property type="match status" value="1"/>
</dbReference>
<feature type="binding site" evidence="9">
    <location>
        <position position="179"/>
    </location>
    <ligand>
        <name>Zn(2+)</name>
        <dbReference type="ChEBI" id="CHEBI:29105"/>
        <label>2</label>
    </ligand>
</feature>
<dbReference type="NCBIfam" id="TIGR00587">
    <property type="entry name" value="nfo"/>
    <property type="match status" value="1"/>
</dbReference>
<dbReference type="InterPro" id="IPR001719">
    <property type="entry name" value="AP_endonuc_2"/>
</dbReference>
<dbReference type="PROSITE" id="PS51432">
    <property type="entry name" value="AP_NUCLEASE_F2_4"/>
    <property type="match status" value="1"/>
</dbReference>
<organism evidence="11 12">
    <name type="scientific">Leptospirillum ferrooxidans (strain C2-3)</name>
    <dbReference type="NCBI Taxonomy" id="1162668"/>
    <lineage>
        <taxon>Bacteria</taxon>
        <taxon>Pseudomonadati</taxon>
        <taxon>Nitrospirota</taxon>
        <taxon>Nitrospiria</taxon>
        <taxon>Nitrospirales</taxon>
        <taxon>Nitrospiraceae</taxon>
        <taxon>Leptospirillum</taxon>
    </lineage>
</organism>
<dbReference type="STRING" id="1162668.LFE_1731"/>
<name>I0IQ62_LEPFC</name>
<keyword evidence="3 9" id="KW-0479">Metal-binding</keyword>
<evidence type="ECO:0000256" key="5">
    <source>
        <dbReference type="ARBA" id="ARBA00022763"/>
    </source>
</evidence>
<dbReference type="HAMAP" id="MF_00152">
    <property type="entry name" value="Nfo"/>
    <property type="match status" value="1"/>
</dbReference>
<reference evidence="11 12" key="1">
    <citation type="journal article" date="2012" name="J. Bacteriol.">
        <title>Complete Genome Sequence of Leptospirillum ferrooxidans Strain C2-3, Isolated from a Fresh Volcanic Ash Deposit on the Island of Miyake, Japan.</title>
        <authorList>
            <person name="Fujimura R."/>
            <person name="Sato Y."/>
            <person name="Nishizawa T."/>
            <person name="Oshima K."/>
            <person name="Kim S.-W."/>
            <person name="Hattori M."/>
            <person name="Kamijo T."/>
            <person name="Ohta H."/>
        </authorList>
    </citation>
    <scope>NUCLEOTIDE SEQUENCE [LARGE SCALE GENOMIC DNA]</scope>
    <source>
        <strain evidence="11 12">C2-3</strain>
    </source>
</reference>
<feature type="binding site" evidence="9">
    <location>
        <position position="145"/>
    </location>
    <ligand>
        <name>Zn(2+)</name>
        <dbReference type="ChEBI" id="CHEBI:29105"/>
        <label>2</label>
    </ligand>
</feature>
<dbReference type="InterPro" id="IPR018246">
    <property type="entry name" value="AP_endonuc_F2_Zn_BS"/>
</dbReference>
<dbReference type="OrthoDB" id="9805666at2"/>
<evidence type="ECO:0000259" key="10">
    <source>
        <dbReference type="Pfam" id="PF01261"/>
    </source>
</evidence>
<dbReference type="PANTHER" id="PTHR21445:SF0">
    <property type="entry name" value="APURINIC-APYRIMIDINIC ENDONUCLEASE"/>
    <property type="match status" value="1"/>
</dbReference>
<feature type="binding site" evidence="9">
    <location>
        <position position="229"/>
    </location>
    <ligand>
        <name>Zn(2+)</name>
        <dbReference type="ChEBI" id="CHEBI:29105"/>
        <label>3</label>
    </ligand>
</feature>
<dbReference type="InterPro" id="IPR036237">
    <property type="entry name" value="Xyl_isomerase-like_sf"/>
</dbReference>
<comment type="cofactor">
    <cofactor evidence="9">
        <name>Zn(2+)</name>
        <dbReference type="ChEBI" id="CHEBI:29105"/>
    </cofactor>
    <text evidence="9">Binds 3 Zn(2+) ions.</text>
</comment>
<feature type="domain" description="Xylose isomerase-like TIM barrel" evidence="10">
    <location>
        <begin position="20"/>
        <end position="271"/>
    </location>
</feature>
<keyword evidence="2 9" id="KW-0540">Nuclease</keyword>
<evidence type="ECO:0000256" key="8">
    <source>
        <dbReference type="ARBA" id="ARBA00023204"/>
    </source>
</evidence>
<dbReference type="EC" id="3.1.21.2" evidence="9"/>
<dbReference type="GO" id="GO:0003906">
    <property type="term" value="F:DNA-(apurinic or apyrimidinic site) endonuclease activity"/>
    <property type="evidence" value="ECO:0007669"/>
    <property type="project" value="TreeGrafter"/>
</dbReference>
<feature type="binding site" evidence="9">
    <location>
        <position position="216"/>
    </location>
    <ligand>
        <name>Zn(2+)</name>
        <dbReference type="ChEBI" id="CHEBI:29105"/>
        <label>2</label>
    </ligand>
</feature>
<keyword evidence="6 9" id="KW-0378">Hydrolase</keyword>
<feature type="binding site" evidence="9">
    <location>
        <position position="68"/>
    </location>
    <ligand>
        <name>Zn(2+)</name>
        <dbReference type="ChEBI" id="CHEBI:29105"/>
        <label>1</label>
    </ligand>
</feature>
<keyword evidence="7 9" id="KW-0862">Zinc</keyword>
<comment type="function">
    <text evidence="9">Endonuclease IV plays a role in DNA repair. It cleaves phosphodiester bonds at apurinic or apyrimidinic (AP) sites, generating a 3'-hydroxyl group and a 5'-terminal sugar phosphate.</text>
</comment>
<dbReference type="Pfam" id="PF01261">
    <property type="entry name" value="AP_endonuc_2"/>
    <property type="match status" value="1"/>
</dbReference>
<dbReference type="eggNOG" id="COG0648">
    <property type="taxonomic scope" value="Bacteria"/>
</dbReference>
<dbReference type="FunFam" id="3.20.20.150:FF:000001">
    <property type="entry name" value="Probable endonuclease 4"/>
    <property type="match status" value="1"/>
</dbReference>
<evidence type="ECO:0000256" key="7">
    <source>
        <dbReference type="ARBA" id="ARBA00022833"/>
    </source>
</evidence>
<keyword evidence="8 9" id="KW-0234">DNA repair</keyword>
<dbReference type="Gene3D" id="3.20.20.150">
    <property type="entry name" value="Divalent-metal-dependent TIM barrel enzymes"/>
    <property type="match status" value="1"/>
</dbReference>
<evidence type="ECO:0000256" key="2">
    <source>
        <dbReference type="ARBA" id="ARBA00022722"/>
    </source>
</evidence>
<dbReference type="GO" id="GO:0008270">
    <property type="term" value="F:zinc ion binding"/>
    <property type="evidence" value="ECO:0007669"/>
    <property type="project" value="UniProtKB-UniRule"/>
</dbReference>
<evidence type="ECO:0000256" key="4">
    <source>
        <dbReference type="ARBA" id="ARBA00022759"/>
    </source>
</evidence>
<dbReference type="SUPFAM" id="SSF51658">
    <property type="entry name" value="Xylose isomerase-like"/>
    <property type="match status" value="1"/>
</dbReference>
<feature type="binding site" evidence="9">
    <location>
        <position position="261"/>
    </location>
    <ligand>
        <name>Zn(2+)</name>
        <dbReference type="ChEBI" id="CHEBI:29105"/>
        <label>2</label>
    </ligand>
</feature>
<dbReference type="PANTHER" id="PTHR21445">
    <property type="entry name" value="ENDONUCLEASE IV ENDODEOXYRIBONUCLEASE IV"/>
    <property type="match status" value="1"/>
</dbReference>
<dbReference type="KEGG" id="lfc:LFE_1731"/>
<dbReference type="SMART" id="SM00518">
    <property type="entry name" value="AP2Ec"/>
    <property type="match status" value="1"/>
</dbReference>
<dbReference type="Proteomes" id="UP000007382">
    <property type="component" value="Chromosome"/>
</dbReference>
<comment type="similarity">
    <text evidence="1 9">Belongs to the AP endonuclease 2 family.</text>
</comment>
<protein>
    <recommendedName>
        <fullName evidence="9">Probable endonuclease 4</fullName>
        <ecNumber evidence="9">3.1.21.2</ecNumber>
    </recommendedName>
    <alternativeName>
        <fullName evidence="9">Endodeoxyribonuclease IV</fullName>
    </alternativeName>
    <alternativeName>
        <fullName evidence="9">Endonuclease IV</fullName>
    </alternativeName>
</protein>
<evidence type="ECO:0000256" key="6">
    <source>
        <dbReference type="ARBA" id="ARBA00022801"/>
    </source>
</evidence>
<evidence type="ECO:0000313" key="12">
    <source>
        <dbReference type="Proteomes" id="UP000007382"/>
    </source>
</evidence>
<feature type="binding site" evidence="9">
    <location>
        <position position="231"/>
    </location>
    <ligand>
        <name>Zn(2+)</name>
        <dbReference type="ChEBI" id="CHEBI:29105"/>
        <label>3</label>
    </ligand>
</feature>
<proteinExistence type="inferred from homology"/>
<dbReference type="GO" id="GO:0003677">
    <property type="term" value="F:DNA binding"/>
    <property type="evidence" value="ECO:0007669"/>
    <property type="project" value="InterPro"/>
</dbReference>
<evidence type="ECO:0000256" key="9">
    <source>
        <dbReference type="HAMAP-Rule" id="MF_00152"/>
    </source>
</evidence>
<sequence>MVMAGVHVSIAGGISESVSRASRIDCSSFQIFTHSSRTWDFPEFTDQEVEEFRSRCLSELSGAPFLIHASYLINVATPRPDLILKSSITLNLEWELANRLGALGLVLHPGSSGGAPIGEALERASEMISSVVEKKSSGKTKLLIENTAGAGHTLGRSPEEIARIMELVGQPEKMGVCLDSCHLLASGYEIRNESGYLETISRFLDAAPKRKVDAFHLNDAYAALGSAKDRHTHIGIGHIGPWFFWRLLHDQRFFDTPMVLETPKKEGTPEDILNLAVIRRLAEMENPPEKNDPVLGNLIDQLREFAPK</sequence>
<dbReference type="GO" id="GO:0008833">
    <property type="term" value="F:deoxyribonuclease IV (phage-T4-induced) activity"/>
    <property type="evidence" value="ECO:0007669"/>
    <property type="project" value="UniProtKB-UniRule"/>
</dbReference>
<dbReference type="AlphaFoldDB" id="I0IQ62"/>
<comment type="catalytic activity">
    <reaction evidence="9">
        <text>Endonucleolytic cleavage to 5'-phosphooligonucleotide end-products.</text>
        <dbReference type="EC" id="3.1.21.2"/>
    </reaction>
</comment>
<dbReference type="PATRIC" id="fig|1162668.3.peg.2054"/>
<dbReference type="EMBL" id="AP012342">
    <property type="protein sequence ID" value="BAM07411.1"/>
    <property type="molecule type" value="Genomic_DNA"/>
</dbReference>
<keyword evidence="4 9" id="KW-0255">Endonuclease</keyword>
<gene>
    <name evidence="9" type="primary">nfo</name>
    <name evidence="11" type="ordered locus">LFE_1731</name>
</gene>